<dbReference type="Proteomes" id="UP000435112">
    <property type="component" value="Unassembled WGS sequence"/>
</dbReference>
<comment type="caution">
    <text evidence="2">The sequence shown here is derived from an EMBL/GenBank/DDBJ whole genome shotgun (WGS) entry which is preliminary data.</text>
</comment>
<feature type="compositionally biased region" description="Basic residues" evidence="1">
    <location>
        <begin position="435"/>
        <end position="445"/>
    </location>
</feature>
<dbReference type="OrthoDB" id="142435at2759"/>
<evidence type="ECO:0000313" key="2">
    <source>
        <dbReference type="EMBL" id="KAE9044255.1"/>
    </source>
</evidence>
<organism evidence="2 3">
    <name type="scientific">Phytophthora rubi</name>
    <dbReference type="NCBI Taxonomy" id="129364"/>
    <lineage>
        <taxon>Eukaryota</taxon>
        <taxon>Sar</taxon>
        <taxon>Stramenopiles</taxon>
        <taxon>Oomycota</taxon>
        <taxon>Peronosporomycetes</taxon>
        <taxon>Peronosporales</taxon>
        <taxon>Peronosporaceae</taxon>
        <taxon>Phytophthora</taxon>
    </lineage>
</organism>
<feature type="compositionally biased region" description="Low complexity" evidence="1">
    <location>
        <begin position="266"/>
        <end position="276"/>
    </location>
</feature>
<dbReference type="EMBL" id="QXFU01000102">
    <property type="protein sequence ID" value="KAE9044255.1"/>
    <property type="molecule type" value="Genomic_DNA"/>
</dbReference>
<evidence type="ECO:0000256" key="1">
    <source>
        <dbReference type="SAM" id="MobiDB-lite"/>
    </source>
</evidence>
<reference evidence="2 3" key="1">
    <citation type="submission" date="2018-09" db="EMBL/GenBank/DDBJ databases">
        <title>Genomic investigation of the strawberry pathogen Phytophthora fragariae indicates pathogenicity is determined by transcriptional variation in three key races.</title>
        <authorList>
            <person name="Adams T.M."/>
            <person name="Armitage A.D."/>
            <person name="Sobczyk M.K."/>
            <person name="Bates H.J."/>
            <person name="Dunwell J.M."/>
            <person name="Nellist C.F."/>
            <person name="Harrison R.J."/>
        </authorList>
    </citation>
    <scope>NUCLEOTIDE SEQUENCE [LARGE SCALE GENOMIC DNA]</scope>
    <source>
        <strain evidence="2 3">SCRP324</strain>
    </source>
</reference>
<protein>
    <submittedName>
        <fullName evidence="2">Uncharacterized protein</fullName>
    </submittedName>
</protein>
<name>A0A6A3NP85_9STRA</name>
<feature type="compositionally biased region" description="Low complexity" evidence="1">
    <location>
        <begin position="366"/>
        <end position="376"/>
    </location>
</feature>
<feature type="compositionally biased region" description="Low complexity" evidence="1">
    <location>
        <begin position="321"/>
        <end position="332"/>
    </location>
</feature>
<proteinExistence type="predicted"/>
<accession>A0A6A3NP85</accession>
<dbReference type="AlphaFoldDB" id="A0A6A3NP85"/>
<feature type="region of interest" description="Disordered" evidence="1">
    <location>
        <begin position="1"/>
        <end position="44"/>
    </location>
</feature>
<feature type="region of interest" description="Disordered" evidence="1">
    <location>
        <begin position="425"/>
        <end position="472"/>
    </location>
</feature>
<sequence>MPPAAEKSAAKRTRAPRVMPEGGDSDTPAEPSDEEGDGSSSEEASTKVKTKFWCAYKGCRNPPTVKQSFRRHLEMRLTKDNKECTLKRLNKYNYSMHDGRILKSPAMTRQALMLKMHVYEDGLRQLMKAQRAMAKEQLVMKKDQTKMKKTQEDILSHVEKDGVVPMVFSLMKCVEELSQKVDGLSSQLVTNIIDQASKIKQTTKQKKPEAKLPSTSPKRPHDQDPSKVSKRARGVVSQQRGRCRDQATSAASREDDSDQGSKDNSDQGSSDGSAQDLKAAATKADTQEAPKSPAPPTVTAVPKSPTPKLPAPLAAPPAAPKSPAAKLTAPLAAPKPPAPPAASKSTAKKTTTQSVAAPAATSVSKPTTPTAAAEATTQDEDGSALEDDHETKRSNAGSSLKAAYKEIKARKDDFEKAEREYKAAKELAMNEKARSRQRVTRRSHNRSGSSEQDAGGYSARHMPEEKNPSKSVASLAAAQAEFEAAKVDEKDALELKEILVKPVFAMTKDIASTKSKSVNTPLYHAARQVFEEVMPDVIEFYDDE</sequence>
<feature type="compositionally biased region" description="Basic and acidic residues" evidence="1">
    <location>
        <begin position="425"/>
        <end position="434"/>
    </location>
</feature>
<feature type="compositionally biased region" description="Acidic residues" evidence="1">
    <location>
        <begin position="377"/>
        <end position="388"/>
    </location>
</feature>
<feature type="compositionally biased region" description="Pro residues" evidence="1">
    <location>
        <begin position="304"/>
        <end position="320"/>
    </location>
</feature>
<feature type="compositionally biased region" description="Low complexity" evidence="1">
    <location>
        <begin position="341"/>
        <end position="352"/>
    </location>
</feature>
<evidence type="ECO:0000313" key="3">
    <source>
        <dbReference type="Proteomes" id="UP000435112"/>
    </source>
</evidence>
<feature type="compositionally biased region" description="Polar residues" evidence="1">
    <location>
        <begin position="236"/>
        <end position="251"/>
    </location>
</feature>
<gene>
    <name evidence="2" type="ORF">PR002_g2889</name>
</gene>
<feature type="region of interest" description="Disordered" evidence="1">
    <location>
        <begin position="199"/>
        <end position="402"/>
    </location>
</feature>